<evidence type="ECO:0000313" key="4">
    <source>
        <dbReference type="Proteomes" id="UP001597173"/>
    </source>
</evidence>
<dbReference type="EMBL" id="JBHTNF010000001">
    <property type="protein sequence ID" value="MFD1326533.1"/>
    <property type="molecule type" value="Genomic_DNA"/>
</dbReference>
<dbReference type="Proteomes" id="UP001597173">
    <property type="component" value="Unassembled WGS sequence"/>
</dbReference>
<proteinExistence type="predicted"/>
<dbReference type="InterPro" id="IPR036641">
    <property type="entry name" value="HPT_dom_sf"/>
</dbReference>
<protein>
    <submittedName>
        <fullName evidence="3">Hpt domain-containing protein</fullName>
    </submittedName>
</protein>
<evidence type="ECO:0000259" key="2">
    <source>
        <dbReference type="Pfam" id="PF01627"/>
    </source>
</evidence>
<keyword evidence="4" id="KW-1185">Reference proteome</keyword>
<feature type="domain" description="HPt" evidence="2">
    <location>
        <begin position="27"/>
        <end position="94"/>
    </location>
</feature>
<dbReference type="RefSeq" id="WP_377174085.1">
    <property type="nucleotide sequence ID" value="NZ_JBHTNF010000001.1"/>
</dbReference>
<dbReference type="InterPro" id="IPR008207">
    <property type="entry name" value="Sig_transdc_His_kin_Hpt_dom"/>
</dbReference>
<name>A0ABW3YRN1_MYCRA</name>
<evidence type="ECO:0000313" key="3">
    <source>
        <dbReference type="EMBL" id="MFD1326533.1"/>
    </source>
</evidence>
<reference evidence="4" key="1">
    <citation type="journal article" date="2019" name="Int. J. Syst. Evol. Microbiol.">
        <title>The Global Catalogue of Microorganisms (GCM) 10K type strain sequencing project: providing services to taxonomists for standard genome sequencing and annotation.</title>
        <authorList>
            <consortium name="The Broad Institute Genomics Platform"/>
            <consortium name="The Broad Institute Genome Sequencing Center for Infectious Disease"/>
            <person name="Wu L."/>
            <person name="Ma J."/>
        </authorList>
    </citation>
    <scope>NUCLEOTIDE SEQUENCE [LARGE SCALE GENOMIC DNA]</scope>
    <source>
        <strain evidence="4">CCUG 55609</strain>
    </source>
</reference>
<gene>
    <name evidence="3" type="ORF">ACFQ33_01295</name>
</gene>
<dbReference type="Gene3D" id="1.20.120.160">
    <property type="entry name" value="HPT domain"/>
    <property type="match status" value="1"/>
</dbReference>
<dbReference type="SUPFAM" id="SSF47226">
    <property type="entry name" value="Histidine-containing phosphotransfer domain, HPT domain"/>
    <property type="match status" value="1"/>
</dbReference>
<sequence length="102" mass="10955">MRQVLDLEHLGRQTMGDKVVEREVLLLFSGQARRCAEELAEADEAGRRAIAHRLQGAACSIGAFPVAAAGQALEGDPASDAYLATFRAALAEVEDFIRKLCA</sequence>
<dbReference type="Pfam" id="PF01627">
    <property type="entry name" value="Hpt"/>
    <property type="match status" value="1"/>
</dbReference>
<keyword evidence="1" id="KW-0902">Two-component regulatory system</keyword>
<evidence type="ECO:0000256" key="1">
    <source>
        <dbReference type="ARBA" id="ARBA00023012"/>
    </source>
</evidence>
<comment type="caution">
    <text evidence="3">The sequence shown here is derived from an EMBL/GenBank/DDBJ whole genome shotgun (WGS) entry which is preliminary data.</text>
</comment>
<organism evidence="3 4">
    <name type="scientific">Mycoplana ramosa</name>
    <name type="common">Mycoplana bullata</name>
    <dbReference type="NCBI Taxonomy" id="40837"/>
    <lineage>
        <taxon>Bacteria</taxon>
        <taxon>Pseudomonadati</taxon>
        <taxon>Pseudomonadota</taxon>
        <taxon>Alphaproteobacteria</taxon>
        <taxon>Hyphomicrobiales</taxon>
        <taxon>Rhizobiaceae</taxon>
        <taxon>Mycoplana</taxon>
    </lineage>
</organism>
<accession>A0ABW3YRN1</accession>